<evidence type="ECO:0000313" key="11">
    <source>
        <dbReference type="Proteomes" id="UP000295722"/>
    </source>
</evidence>
<evidence type="ECO:0000256" key="6">
    <source>
        <dbReference type="ARBA" id="ARBA00023136"/>
    </source>
</evidence>
<keyword evidence="3" id="KW-0808">Transferase</keyword>
<evidence type="ECO:0000313" key="10">
    <source>
        <dbReference type="EMBL" id="TDG17251.1"/>
    </source>
</evidence>
<feature type="transmembrane region" description="Helical" evidence="9">
    <location>
        <begin position="389"/>
        <end position="407"/>
    </location>
</feature>
<comment type="similarity">
    <text evidence="7">Belongs to the glycosyltransferase 87 family.</text>
</comment>
<feature type="transmembrane region" description="Helical" evidence="9">
    <location>
        <begin position="201"/>
        <end position="226"/>
    </location>
</feature>
<evidence type="ECO:0000256" key="8">
    <source>
        <dbReference type="SAM" id="MobiDB-lite"/>
    </source>
</evidence>
<keyword evidence="5 9" id="KW-1133">Transmembrane helix</keyword>
<feature type="region of interest" description="Disordered" evidence="8">
    <location>
        <begin position="1"/>
        <end position="22"/>
    </location>
</feature>
<keyword evidence="2" id="KW-1003">Cell membrane</keyword>
<comment type="subcellular location">
    <subcellularLocation>
        <location evidence="1">Cell membrane</location>
        <topology evidence="1">Multi-pass membrane protein</topology>
    </subcellularLocation>
</comment>
<dbReference type="OrthoDB" id="9060950at2"/>
<evidence type="ECO:0000256" key="4">
    <source>
        <dbReference type="ARBA" id="ARBA00022692"/>
    </source>
</evidence>
<gene>
    <name evidence="10" type="ORF">EYW47_38575</name>
</gene>
<keyword evidence="11" id="KW-1185">Reference proteome</keyword>
<accession>A0A4R5LY42</accession>
<dbReference type="AlphaFoldDB" id="A0A4R5LY42"/>
<dbReference type="Proteomes" id="UP000295722">
    <property type="component" value="Unassembled WGS sequence"/>
</dbReference>
<evidence type="ECO:0000256" key="5">
    <source>
        <dbReference type="ARBA" id="ARBA00022989"/>
    </source>
</evidence>
<dbReference type="InterPro" id="IPR018584">
    <property type="entry name" value="GT87"/>
</dbReference>
<feature type="transmembrane region" description="Helical" evidence="9">
    <location>
        <begin position="330"/>
        <end position="357"/>
    </location>
</feature>
<comment type="caution">
    <text evidence="10">The sequence shown here is derived from an EMBL/GenBank/DDBJ whole genome shotgun (WGS) entry which is preliminary data.</text>
</comment>
<feature type="transmembrane region" description="Helical" evidence="9">
    <location>
        <begin position="160"/>
        <end position="181"/>
    </location>
</feature>
<feature type="transmembrane region" description="Helical" evidence="9">
    <location>
        <begin position="33"/>
        <end position="54"/>
    </location>
</feature>
<proteinExistence type="inferred from homology"/>
<feature type="transmembrane region" description="Helical" evidence="9">
    <location>
        <begin position="233"/>
        <end position="257"/>
    </location>
</feature>
<dbReference type="GO" id="GO:0016758">
    <property type="term" value="F:hexosyltransferase activity"/>
    <property type="evidence" value="ECO:0007669"/>
    <property type="project" value="InterPro"/>
</dbReference>
<keyword evidence="6 9" id="KW-0472">Membrane</keyword>
<evidence type="ECO:0000256" key="3">
    <source>
        <dbReference type="ARBA" id="ARBA00022679"/>
    </source>
</evidence>
<feature type="transmembrane region" description="Helical" evidence="9">
    <location>
        <begin position="299"/>
        <end position="318"/>
    </location>
</feature>
<protein>
    <submittedName>
        <fullName evidence="10">DUF2029 domain-containing protein</fullName>
    </submittedName>
</protein>
<sequence>MDLSGGLTMHDNTVQSASGPLHRPPRWLDAQRLRAYAAFVLLVNIGYLSLRIWLGSIDPVPNVSPPGWDFAVFWSASWLALHGPAVNAFDTALIEPIALPLQNMLPSPFVTPWTYPPTFLLVMLPAALLPFQVSCIAYVSAGIAFAFKACARILPPARDLSWWLPVVAFPAIWVTVGAGQNSFLTFGLMGLGLVCLERRPWLAGILFGLLAIKPQLGLMIPVALLFSRNWRTFLSAALSVGVFCALSGFVLGFGTFARFAEALPNFNQFVVQYSDRWPRGILTVFGTARQLGVAVPTAYLLHAVVAALAASAVAWIWATRASFELRASALVLATLLVPTYLMPYDLLLLGLPILWLVRDGARNGWIRGDGAAMVSAWLSPLVSYTPGNWAAGAYVPFIIFALLLVVVRRYVARRPEHANERACTVAAEERSSAR</sequence>
<evidence type="ECO:0000256" key="9">
    <source>
        <dbReference type="SAM" id="Phobius"/>
    </source>
</evidence>
<evidence type="ECO:0000256" key="7">
    <source>
        <dbReference type="ARBA" id="ARBA00024033"/>
    </source>
</evidence>
<evidence type="ECO:0000256" key="1">
    <source>
        <dbReference type="ARBA" id="ARBA00004651"/>
    </source>
</evidence>
<dbReference type="EMBL" id="SMRP01000048">
    <property type="protein sequence ID" value="TDG17251.1"/>
    <property type="molecule type" value="Genomic_DNA"/>
</dbReference>
<dbReference type="GO" id="GO:0005886">
    <property type="term" value="C:plasma membrane"/>
    <property type="evidence" value="ECO:0007669"/>
    <property type="project" value="UniProtKB-SubCell"/>
</dbReference>
<reference evidence="10 11" key="1">
    <citation type="submission" date="2019-03" db="EMBL/GenBank/DDBJ databases">
        <title>Paraburkholderia sp. 4M-K11, isolated from subtropical forest soil.</title>
        <authorList>
            <person name="Gao Z.-H."/>
            <person name="Qiu L.-H."/>
        </authorList>
    </citation>
    <scope>NUCLEOTIDE SEQUENCE [LARGE SCALE GENOMIC DNA]</scope>
    <source>
        <strain evidence="10 11">4M-K11</strain>
    </source>
</reference>
<dbReference type="Pfam" id="PF09594">
    <property type="entry name" value="GT87"/>
    <property type="match status" value="1"/>
</dbReference>
<feature type="transmembrane region" description="Helical" evidence="9">
    <location>
        <begin position="119"/>
        <end position="148"/>
    </location>
</feature>
<organism evidence="10 11">
    <name type="scientific">Paraburkholderia silviterrae</name>
    <dbReference type="NCBI Taxonomy" id="2528715"/>
    <lineage>
        <taxon>Bacteria</taxon>
        <taxon>Pseudomonadati</taxon>
        <taxon>Pseudomonadota</taxon>
        <taxon>Betaproteobacteria</taxon>
        <taxon>Burkholderiales</taxon>
        <taxon>Burkholderiaceae</taxon>
        <taxon>Paraburkholderia</taxon>
    </lineage>
</organism>
<name>A0A4R5LY42_9BURK</name>
<keyword evidence="4 9" id="KW-0812">Transmembrane</keyword>
<evidence type="ECO:0000256" key="2">
    <source>
        <dbReference type="ARBA" id="ARBA00022475"/>
    </source>
</evidence>